<dbReference type="eggNOG" id="COG1819">
    <property type="taxonomic scope" value="Bacteria"/>
</dbReference>
<evidence type="ECO:0000313" key="4">
    <source>
        <dbReference type="Proteomes" id="UP000028123"/>
    </source>
</evidence>
<dbReference type="Gene3D" id="3.40.50.2000">
    <property type="entry name" value="Glycogen Phosphorylase B"/>
    <property type="match status" value="2"/>
</dbReference>
<dbReference type="CDD" id="cd03784">
    <property type="entry name" value="GT1_Gtf-like"/>
    <property type="match status" value="1"/>
</dbReference>
<dbReference type="PANTHER" id="PTHR48050">
    <property type="entry name" value="STEROL 3-BETA-GLUCOSYLTRANSFERASE"/>
    <property type="match status" value="1"/>
</dbReference>
<accession>A0A081P3X7</accession>
<dbReference type="Proteomes" id="UP000028123">
    <property type="component" value="Unassembled WGS sequence"/>
</dbReference>
<dbReference type="GO" id="GO:0016758">
    <property type="term" value="F:hexosyltransferase activity"/>
    <property type="evidence" value="ECO:0007669"/>
    <property type="project" value="InterPro"/>
</dbReference>
<organism evidence="3 4">
    <name type="scientific">Paenibacillus tyrfis</name>
    <dbReference type="NCBI Taxonomy" id="1501230"/>
    <lineage>
        <taxon>Bacteria</taxon>
        <taxon>Bacillati</taxon>
        <taxon>Bacillota</taxon>
        <taxon>Bacilli</taxon>
        <taxon>Bacillales</taxon>
        <taxon>Paenibacillaceae</taxon>
        <taxon>Paenibacillus</taxon>
    </lineage>
</organism>
<evidence type="ECO:0000313" key="3">
    <source>
        <dbReference type="EMBL" id="KEQ25400.1"/>
    </source>
</evidence>
<dbReference type="InterPro" id="IPR050426">
    <property type="entry name" value="Glycosyltransferase_28"/>
</dbReference>
<feature type="domain" description="Erythromycin biosynthesis protein CIII-like C-terminal" evidence="2">
    <location>
        <begin position="260"/>
        <end position="358"/>
    </location>
</feature>
<dbReference type="GO" id="GO:0008194">
    <property type="term" value="F:UDP-glycosyltransferase activity"/>
    <property type="evidence" value="ECO:0007669"/>
    <property type="project" value="InterPro"/>
</dbReference>
<dbReference type="AlphaFoldDB" id="A0A081P3X7"/>
<dbReference type="OrthoDB" id="6620093at2"/>
<comment type="caution">
    <text evidence="3">The sequence shown here is derived from an EMBL/GenBank/DDBJ whole genome shotgun (WGS) entry which is preliminary data.</text>
</comment>
<reference evidence="3 4" key="1">
    <citation type="submission" date="2014-06" db="EMBL/GenBank/DDBJ databases">
        <title>Draft genome sequence of Paenibacillus sp. MSt1.</title>
        <authorList>
            <person name="Aw Y.K."/>
            <person name="Ong K.S."/>
            <person name="Gan H.M."/>
            <person name="Lee S.M."/>
        </authorList>
    </citation>
    <scope>NUCLEOTIDE SEQUENCE [LARGE SCALE GENOMIC DNA]</scope>
    <source>
        <strain evidence="3 4">MSt1</strain>
    </source>
</reference>
<dbReference type="SUPFAM" id="SSF53756">
    <property type="entry name" value="UDP-Glycosyltransferase/glycogen phosphorylase"/>
    <property type="match status" value="1"/>
</dbReference>
<dbReference type="Pfam" id="PF06722">
    <property type="entry name" value="EryCIII-like_C"/>
    <property type="match status" value="1"/>
</dbReference>
<keyword evidence="4" id="KW-1185">Reference proteome</keyword>
<feature type="domain" description="Glycosyltransferase family 28 N-terminal" evidence="1">
    <location>
        <begin position="13"/>
        <end position="78"/>
    </location>
</feature>
<evidence type="ECO:0000259" key="2">
    <source>
        <dbReference type="Pfam" id="PF06722"/>
    </source>
</evidence>
<dbReference type="InterPro" id="IPR010610">
    <property type="entry name" value="EryCIII-like_C"/>
</dbReference>
<proteinExistence type="predicted"/>
<name>A0A081P3X7_9BACL</name>
<dbReference type="PANTHER" id="PTHR48050:SF13">
    <property type="entry name" value="STEROL 3-BETA-GLUCOSYLTRANSFERASE UGT80A2"/>
    <property type="match status" value="1"/>
</dbReference>
<dbReference type="InterPro" id="IPR004276">
    <property type="entry name" value="GlycoTrans_28_N"/>
</dbReference>
<gene>
    <name evidence="3" type="ORF">ET33_01300</name>
</gene>
<evidence type="ECO:0000259" key="1">
    <source>
        <dbReference type="Pfam" id="PF03033"/>
    </source>
</evidence>
<dbReference type="InterPro" id="IPR002213">
    <property type="entry name" value="UDP_glucos_trans"/>
</dbReference>
<dbReference type="Pfam" id="PF03033">
    <property type="entry name" value="Glyco_transf_28"/>
    <property type="match status" value="1"/>
</dbReference>
<dbReference type="GO" id="GO:0033072">
    <property type="term" value="P:vancomycin biosynthetic process"/>
    <property type="evidence" value="ECO:0007669"/>
    <property type="project" value="UniProtKB-ARBA"/>
</dbReference>
<dbReference type="GO" id="GO:0005975">
    <property type="term" value="P:carbohydrate metabolic process"/>
    <property type="evidence" value="ECO:0007669"/>
    <property type="project" value="InterPro"/>
</dbReference>
<dbReference type="EMBL" id="JNVM01000010">
    <property type="protein sequence ID" value="KEQ25400.1"/>
    <property type="molecule type" value="Genomic_DNA"/>
</dbReference>
<dbReference type="RefSeq" id="WP_036681416.1">
    <property type="nucleotide sequence ID" value="NZ_JNVM01000010.1"/>
</dbReference>
<protein>
    <submittedName>
        <fullName evidence="3">Uncharacterized protein</fullName>
    </submittedName>
</protein>
<sequence>MARIIIVSQWLLGHLVPALGLGTELQRRGHSVCVLSAASFRPLIEEAGLEFCEIRNGKYPQKFVTETLLEMQAVLEAVEFDLVICDSGLCAPAYIAEKRGVPWASYMTAAFWPDRLMPGVPHVNARMRTMFEKAANEARACIGLPPVADFARTRGDLAGLSPDAHLMMILAELNPFPDEVPPSSVFLGPCSYGPDPGAGTRPPTARGHDGPCIVVCTTSADRSGYRETTEAYVEAALRAFSGRPGHLLVSDHAPYAGETPLADNVEWVTTVPNHDLLFPQADLIITHGGCGTLQKAIRYGVPLVIVPLGPDHAWAAARCTELGIAETVEPEQMSAETLEKAVCRLLAGGREKENIRRLSPKVDGRASNRRGADTIESLLVNKSLR</sequence>